<dbReference type="Pfam" id="PF15749">
    <property type="entry name" value="MRNIP"/>
    <property type="match status" value="1"/>
</dbReference>
<feature type="domain" description="MRN complex-interacting protein N-terminal" evidence="2">
    <location>
        <begin position="9"/>
        <end position="73"/>
    </location>
</feature>
<dbReference type="EMBL" id="OX459125">
    <property type="protein sequence ID" value="CAI9116452.1"/>
    <property type="molecule type" value="Genomic_DNA"/>
</dbReference>
<proteinExistence type="predicted"/>
<evidence type="ECO:0000313" key="4">
    <source>
        <dbReference type="Proteomes" id="UP001161247"/>
    </source>
</evidence>
<name>A0AAV1E9T1_OLDCO</name>
<dbReference type="PANTHER" id="PTHR15863:SF2">
    <property type="entry name" value="MRN COMPLEX-INTERACTING PROTEIN"/>
    <property type="match status" value="1"/>
</dbReference>
<evidence type="ECO:0000313" key="3">
    <source>
        <dbReference type="EMBL" id="CAI9116452.1"/>
    </source>
</evidence>
<dbReference type="GO" id="GO:0003682">
    <property type="term" value="F:chromatin binding"/>
    <property type="evidence" value="ECO:0007669"/>
    <property type="project" value="TreeGrafter"/>
</dbReference>
<evidence type="ECO:0000256" key="1">
    <source>
        <dbReference type="SAM" id="MobiDB-lite"/>
    </source>
</evidence>
<gene>
    <name evidence="3" type="ORF">OLC1_LOCUS22741</name>
</gene>
<dbReference type="PANTHER" id="PTHR15863">
    <property type="entry name" value="MRN COMPLEX-INTERACTING PROTEIN"/>
    <property type="match status" value="1"/>
</dbReference>
<feature type="compositionally biased region" description="Basic residues" evidence="1">
    <location>
        <begin position="139"/>
        <end position="148"/>
    </location>
</feature>
<keyword evidence="4" id="KW-1185">Reference proteome</keyword>
<feature type="region of interest" description="Disordered" evidence="1">
    <location>
        <begin position="139"/>
        <end position="184"/>
    </location>
</feature>
<protein>
    <submittedName>
        <fullName evidence="3">OLC1v1017594C2</fullName>
    </submittedName>
</protein>
<feature type="region of interest" description="Disordered" evidence="1">
    <location>
        <begin position="103"/>
        <end position="123"/>
    </location>
</feature>
<evidence type="ECO:0000259" key="2">
    <source>
        <dbReference type="Pfam" id="PF15749"/>
    </source>
</evidence>
<dbReference type="GO" id="GO:0007095">
    <property type="term" value="P:mitotic G2 DNA damage checkpoint signaling"/>
    <property type="evidence" value="ECO:0007669"/>
    <property type="project" value="TreeGrafter"/>
</dbReference>
<sequence length="313" mass="35633">MPPTIFQALQCFQCSTMQVKQQKKSSNKWNCVVCNQKQSVRKVYAQGFMAKDVRKFVQNFNMSRQLAEQNLLNVDGQDEALGIGDQISVNGKPKRTDWTEYVDPEDDSSYAPYSPGENNAGDEFEPKIITELPKPVFKKPKLKSHHHIAKDSADDEEEETSLRKFGGRHTRANIPSHAIGSSRYGNATTVRGTQEGWLERGAKRKCADILEGMRNEQPAHQISEWSGCLIRGEDKKFANELPRRTHLSTAKSQTASKWSCYMTEEEEEEGGCSFVLGRKKGLRTEADYMNNRHVYDTESMDQMVEEDIHPDFL</sequence>
<dbReference type="Proteomes" id="UP001161247">
    <property type="component" value="Chromosome 8"/>
</dbReference>
<dbReference type="InterPro" id="IPR032739">
    <property type="entry name" value="MRNIP"/>
</dbReference>
<reference evidence="3" key="1">
    <citation type="submission" date="2023-03" db="EMBL/GenBank/DDBJ databases">
        <authorList>
            <person name="Julca I."/>
        </authorList>
    </citation>
    <scope>NUCLEOTIDE SEQUENCE</scope>
</reference>
<organism evidence="3 4">
    <name type="scientific">Oldenlandia corymbosa var. corymbosa</name>
    <dbReference type="NCBI Taxonomy" id="529605"/>
    <lineage>
        <taxon>Eukaryota</taxon>
        <taxon>Viridiplantae</taxon>
        <taxon>Streptophyta</taxon>
        <taxon>Embryophyta</taxon>
        <taxon>Tracheophyta</taxon>
        <taxon>Spermatophyta</taxon>
        <taxon>Magnoliopsida</taxon>
        <taxon>eudicotyledons</taxon>
        <taxon>Gunneridae</taxon>
        <taxon>Pentapetalae</taxon>
        <taxon>asterids</taxon>
        <taxon>lamiids</taxon>
        <taxon>Gentianales</taxon>
        <taxon>Rubiaceae</taxon>
        <taxon>Rubioideae</taxon>
        <taxon>Spermacoceae</taxon>
        <taxon>Hedyotis-Oldenlandia complex</taxon>
        <taxon>Oldenlandia</taxon>
    </lineage>
</organism>
<accession>A0AAV1E9T1</accession>
<dbReference type="InterPro" id="IPR049472">
    <property type="entry name" value="MRNIP_N"/>
</dbReference>
<dbReference type="GO" id="GO:0005634">
    <property type="term" value="C:nucleus"/>
    <property type="evidence" value="ECO:0007669"/>
    <property type="project" value="TreeGrafter"/>
</dbReference>
<dbReference type="AlphaFoldDB" id="A0AAV1E9T1"/>